<proteinExistence type="predicted"/>
<evidence type="ECO:0000313" key="2">
    <source>
        <dbReference type="Proteomes" id="UP000198761"/>
    </source>
</evidence>
<keyword evidence="2" id="KW-1185">Reference proteome</keyword>
<organism evidence="1 2">
    <name type="scientific">Gemmobacter aquatilis</name>
    <dbReference type="NCBI Taxonomy" id="933059"/>
    <lineage>
        <taxon>Bacteria</taxon>
        <taxon>Pseudomonadati</taxon>
        <taxon>Pseudomonadota</taxon>
        <taxon>Alphaproteobacteria</taxon>
        <taxon>Rhodobacterales</taxon>
        <taxon>Paracoccaceae</taxon>
        <taxon>Gemmobacter</taxon>
    </lineage>
</organism>
<dbReference type="AlphaFoldDB" id="A0A1H8J9A9"/>
<sequence>MKQLRAAVMLSDLPVRIFTVCSNKKNMRGYNNERAATAGGKQWFYNWIVRIMMERATNYCLENSVKKLGRPAKMKVLFSARGGHSYGQTKAYWEWLRAKGRPFLDLYEIRFEVLSFGLVDYVPHYMHAGLQLADIAASSMYQAVEARSTRWSTACAEALSPVMARSGGSVVDTGLVLQPHKIDAIGLSGEQKMIFQHYGYRFKR</sequence>
<accession>A0A1H8J9A9</accession>
<dbReference type="EMBL" id="FOCE01000007">
    <property type="protein sequence ID" value="SEN77279.1"/>
    <property type="molecule type" value="Genomic_DNA"/>
</dbReference>
<gene>
    <name evidence="1" type="ORF">SAMN04488103_107185</name>
</gene>
<reference evidence="1 2" key="1">
    <citation type="submission" date="2016-10" db="EMBL/GenBank/DDBJ databases">
        <authorList>
            <person name="de Groot N.N."/>
        </authorList>
    </citation>
    <scope>NUCLEOTIDE SEQUENCE [LARGE SCALE GENOMIC DNA]</scope>
    <source>
        <strain evidence="1 2">DSM 3857</strain>
    </source>
</reference>
<name>A0A1H8J9A9_9RHOB</name>
<dbReference type="Proteomes" id="UP000198761">
    <property type="component" value="Unassembled WGS sequence"/>
</dbReference>
<protein>
    <submittedName>
        <fullName evidence="1">Uncharacterized protein</fullName>
    </submittedName>
</protein>
<evidence type="ECO:0000313" key="1">
    <source>
        <dbReference type="EMBL" id="SEN77279.1"/>
    </source>
</evidence>